<evidence type="ECO:0000259" key="4">
    <source>
        <dbReference type="Pfam" id="PF00685"/>
    </source>
</evidence>
<gene>
    <name evidence="5" type="ORF">CRG98_023557</name>
</gene>
<keyword evidence="6" id="KW-1185">Reference proteome</keyword>
<protein>
    <recommendedName>
        <fullName evidence="3">Sulfotransferase</fullName>
        <ecNumber evidence="3">2.8.2.-</ecNumber>
    </recommendedName>
</protein>
<dbReference type="EMBL" id="PGOL01001635">
    <property type="protein sequence ID" value="PKI56051.1"/>
    <property type="molecule type" value="Genomic_DNA"/>
</dbReference>
<organism evidence="5 6">
    <name type="scientific">Punica granatum</name>
    <name type="common">Pomegranate</name>
    <dbReference type="NCBI Taxonomy" id="22663"/>
    <lineage>
        <taxon>Eukaryota</taxon>
        <taxon>Viridiplantae</taxon>
        <taxon>Streptophyta</taxon>
        <taxon>Embryophyta</taxon>
        <taxon>Tracheophyta</taxon>
        <taxon>Spermatophyta</taxon>
        <taxon>Magnoliopsida</taxon>
        <taxon>eudicotyledons</taxon>
        <taxon>Gunneridae</taxon>
        <taxon>Pentapetalae</taxon>
        <taxon>rosids</taxon>
        <taxon>malvids</taxon>
        <taxon>Myrtales</taxon>
        <taxon>Lythraceae</taxon>
        <taxon>Punica</taxon>
    </lineage>
</organism>
<dbReference type="Pfam" id="PF00685">
    <property type="entry name" value="Sulfotransfer_1"/>
    <property type="match status" value="1"/>
</dbReference>
<comment type="similarity">
    <text evidence="1 3">Belongs to the sulfotransferase 1 family.</text>
</comment>
<dbReference type="PANTHER" id="PTHR11783">
    <property type="entry name" value="SULFOTRANSFERASE SULT"/>
    <property type="match status" value="1"/>
</dbReference>
<keyword evidence="2 3" id="KW-0808">Transferase</keyword>
<evidence type="ECO:0000313" key="5">
    <source>
        <dbReference type="EMBL" id="PKI56051.1"/>
    </source>
</evidence>
<reference evidence="5 6" key="1">
    <citation type="submission" date="2017-11" db="EMBL/GenBank/DDBJ databases">
        <title>De-novo sequencing of pomegranate (Punica granatum L.) genome.</title>
        <authorList>
            <person name="Akparov Z."/>
            <person name="Amiraslanov A."/>
            <person name="Hajiyeva S."/>
            <person name="Abbasov M."/>
            <person name="Kaur K."/>
            <person name="Hamwieh A."/>
            <person name="Solovyev V."/>
            <person name="Salamov A."/>
            <person name="Braich B."/>
            <person name="Kosarev P."/>
            <person name="Mahmoud A."/>
            <person name="Hajiyev E."/>
            <person name="Babayeva S."/>
            <person name="Izzatullayeva V."/>
            <person name="Mammadov A."/>
            <person name="Mammadov A."/>
            <person name="Sharifova S."/>
            <person name="Ojaghi J."/>
            <person name="Eynullazada K."/>
            <person name="Bayramov B."/>
            <person name="Abdulazimova A."/>
            <person name="Shahmuradov I."/>
        </authorList>
    </citation>
    <scope>NUCLEOTIDE SEQUENCE [LARGE SCALE GENOMIC DNA]</scope>
    <source>
        <strain evidence="6">cv. AG2017</strain>
        <tissue evidence="5">Leaf</tissue>
    </source>
</reference>
<dbReference type="InterPro" id="IPR027417">
    <property type="entry name" value="P-loop_NTPase"/>
</dbReference>
<proteinExistence type="inferred from homology"/>
<dbReference type="InterPro" id="IPR000863">
    <property type="entry name" value="Sulfotransferase_dom"/>
</dbReference>
<dbReference type="GO" id="GO:0008146">
    <property type="term" value="F:sulfotransferase activity"/>
    <property type="evidence" value="ECO:0007669"/>
    <property type="project" value="InterPro"/>
</dbReference>
<comment type="caution">
    <text evidence="5">The sequence shown here is derived from an EMBL/GenBank/DDBJ whole genome shotgun (WGS) entry which is preliminary data.</text>
</comment>
<sequence length="94" mass="10356">MFDSLYRGIDDCGPFWEHMLGGLNASLKTPDKALFLRYEDMKADPVGTLKKIASFTGVPFSEEEERNKELNHGRDSLNGHGVVVAEAGVVVLCN</sequence>
<accession>A0A2I0JII2</accession>
<dbReference type="EC" id="2.8.2.-" evidence="3"/>
<dbReference type="Gene3D" id="3.40.50.300">
    <property type="entry name" value="P-loop containing nucleotide triphosphate hydrolases"/>
    <property type="match status" value="1"/>
</dbReference>
<name>A0A2I0JII2_PUNGR</name>
<evidence type="ECO:0000256" key="3">
    <source>
        <dbReference type="RuleBase" id="RU361155"/>
    </source>
</evidence>
<dbReference type="Proteomes" id="UP000233551">
    <property type="component" value="Unassembled WGS sequence"/>
</dbReference>
<evidence type="ECO:0000313" key="6">
    <source>
        <dbReference type="Proteomes" id="UP000233551"/>
    </source>
</evidence>
<feature type="domain" description="Sulfotransferase" evidence="4">
    <location>
        <begin position="1"/>
        <end position="68"/>
    </location>
</feature>
<dbReference type="AlphaFoldDB" id="A0A2I0JII2"/>
<dbReference type="STRING" id="22663.A0A2I0JII2"/>
<evidence type="ECO:0000256" key="2">
    <source>
        <dbReference type="ARBA" id="ARBA00022679"/>
    </source>
</evidence>
<evidence type="ECO:0000256" key="1">
    <source>
        <dbReference type="ARBA" id="ARBA00005771"/>
    </source>
</evidence>
<dbReference type="SUPFAM" id="SSF52540">
    <property type="entry name" value="P-loop containing nucleoside triphosphate hydrolases"/>
    <property type="match status" value="1"/>
</dbReference>